<organism evidence="3 4">
    <name type="scientific">Megalurothrips usitatus</name>
    <name type="common">bean blossom thrips</name>
    <dbReference type="NCBI Taxonomy" id="439358"/>
    <lineage>
        <taxon>Eukaryota</taxon>
        <taxon>Metazoa</taxon>
        <taxon>Ecdysozoa</taxon>
        <taxon>Arthropoda</taxon>
        <taxon>Hexapoda</taxon>
        <taxon>Insecta</taxon>
        <taxon>Pterygota</taxon>
        <taxon>Neoptera</taxon>
        <taxon>Paraneoptera</taxon>
        <taxon>Thysanoptera</taxon>
        <taxon>Terebrantia</taxon>
        <taxon>Thripoidea</taxon>
        <taxon>Thripidae</taxon>
        <taxon>Megalurothrips</taxon>
    </lineage>
</organism>
<accession>A0AAV7XRP9</accession>
<feature type="coiled-coil region" evidence="1">
    <location>
        <begin position="228"/>
        <end position="273"/>
    </location>
</feature>
<evidence type="ECO:0000313" key="3">
    <source>
        <dbReference type="EMBL" id="KAJ1526469.1"/>
    </source>
</evidence>
<sequence>MSYAIAVFKENGKPLKRVVTTAAIKDFDVACPAALDKTKLYEVKWEKSYADADGFRHDGYYPAHILLIAATVEELRFRAKEDGIRMPINMPLVSLPSSKQSPVKKSRKRVTRSAVADQLSAKKKRMEKTKQSIVSRKSPTKLFNVEDLESLDGDLGENSETKELTPGKTSTPIKKVQNFNESAGGDDVTLPADRSTSFLSLDDDEDEDDAAVLLDKLKKEHVGCGLKIEMLMEEKEEANEKIVELKRQLSESKSELERLRQEMNMELSESLKDLQEIQMINLQLQRQIFRMEKQRDAAGSPAREDKFLSSRSGSNEGNRASGDNTKDKSRENKFDRGSSKSKTPPVYAGSPAGEDEFLSSSSGLNEGNRASGDNTKDKSRENKFDRGSSKSKTPVYAGSPAREDKFLSSHSGANEGKGASNEQGDNYEDGYQSAEESIVQRIADDLTNKKPLSRKSLPNGSVLVYVGSGVHMNEKMWEKVRKSKEDSCFYKDCVHGVWGREKLKTRTAMKKTPGKTLATPKKVDLVQAMLVGRLRSRGASDVEVKFTKEKTSKWLGQKFYDVTRPPKESKKND</sequence>
<evidence type="ECO:0000256" key="2">
    <source>
        <dbReference type="SAM" id="MobiDB-lite"/>
    </source>
</evidence>
<dbReference type="EMBL" id="JAPTSV010000007">
    <property type="protein sequence ID" value="KAJ1526469.1"/>
    <property type="molecule type" value="Genomic_DNA"/>
</dbReference>
<feature type="compositionally biased region" description="Basic and acidic residues" evidence="2">
    <location>
        <begin position="324"/>
        <end position="338"/>
    </location>
</feature>
<feature type="region of interest" description="Disordered" evidence="2">
    <location>
        <begin position="293"/>
        <end position="430"/>
    </location>
</feature>
<keyword evidence="4" id="KW-1185">Reference proteome</keyword>
<feature type="compositionally biased region" description="Basic and acidic residues" evidence="2">
    <location>
        <begin position="293"/>
        <end position="308"/>
    </location>
</feature>
<reference evidence="3" key="1">
    <citation type="submission" date="2022-12" db="EMBL/GenBank/DDBJ databases">
        <title>Chromosome-level genome assembly of the bean flower thrips Megalurothrips usitatus.</title>
        <authorList>
            <person name="Ma L."/>
            <person name="Liu Q."/>
            <person name="Li H."/>
            <person name="Cai W."/>
        </authorList>
    </citation>
    <scope>NUCLEOTIDE SEQUENCE</scope>
    <source>
        <strain evidence="3">Cailab_2022a</strain>
    </source>
</reference>
<feature type="compositionally biased region" description="Basic and acidic residues" evidence="2">
    <location>
        <begin position="374"/>
        <end position="388"/>
    </location>
</feature>
<gene>
    <name evidence="3" type="ORF">ONE63_009602</name>
</gene>
<feature type="compositionally biased region" description="Polar residues" evidence="2">
    <location>
        <begin position="309"/>
        <end position="323"/>
    </location>
</feature>
<proteinExistence type="predicted"/>
<dbReference type="AlphaFoldDB" id="A0AAV7XRP9"/>
<name>A0AAV7XRP9_9NEOP</name>
<dbReference type="Proteomes" id="UP001075354">
    <property type="component" value="Chromosome 7"/>
</dbReference>
<evidence type="ECO:0000313" key="4">
    <source>
        <dbReference type="Proteomes" id="UP001075354"/>
    </source>
</evidence>
<keyword evidence="1" id="KW-0175">Coiled coil</keyword>
<evidence type="ECO:0000256" key="1">
    <source>
        <dbReference type="SAM" id="Coils"/>
    </source>
</evidence>
<protein>
    <submittedName>
        <fullName evidence="3">Uncharacterized protein</fullName>
    </submittedName>
</protein>
<comment type="caution">
    <text evidence="3">The sequence shown here is derived from an EMBL/GenBank/DDBJ whole genome shotgun (WGS) entry which is preliminary data.</text>
</comment>